<evidence type="ECO:0000313" key="8">
    <source>
        <dbReference type="Proteomes" id="UP000278962"/>
    </source>
</evidence>
<evidence type="ECO:0000256" key="5">
    <source>
        <dbReference type="ARBA" id="ARBA00022824"/>
    </source>
</evidence>
<evidence type="ECO:0000259" key="6">
    <source>
        <dbReference type="Pfam" id="PF04101"/>
    </source>
</evidence>
<reference evidence="7 8" key="1">
    <citation type="submission" date="2018-10" db="EMBL/GenBank/DDBJ databases">
        <title>Genomic Encyclopedia of Archaeal and Bacterial Type Strains, Phase II (KMG-II): from individual species to whole genera.</title>
        <authorList>
            <person name="Goeker M."/>
        </authorList>
    </citation>
    <scope>NUCLEOTIDE SEQUENCE [LARGE SCALE GENOMIC DNA]</scope>
    <source>
        <strain evidence="7 8">DSM 14954</strain>
    </source>
</reference>
<evidence type="ECO:0000256" key="3">
    <source>
        <dbReference type="ARBA" id="ARBA00022676"/>
    </source>
</evidence>
<dbReference type="Gene3D" id="3.40.50.2000">
    <property type="entry name" value="Glycogen Phosphorylase B"/>
    <property type="match status" value="1"/>
</dbReference>
<organism evidence="7 8">
    <name type="scientific">Solirubrobacter pauli</name>
    <dbReference type="NCBI Taxonomy" id="166793"/>
    <lineage>
        <taxon>Bacteria</taxon>
        <taxon>Bacillati</taxon>
        <taxon>Actinomycetota</taxon>
        <taxon>Thermoleophilia</taxon>
        <taxon>Solirubrobacterales</taxon>
        <taxon>Solirubrobacteraceae</taxon>
        <taxon>Solirubrobacter</taxon>
    </lineage>
</organism>
<dbReference type="PANTHER" id="PTHR12867">
    <property type="entry name" value="GLYCOSYL TRANSFERASE-RELATED"/>
    <property type="match status" value="1"/>
</dbReference>
<dbReference type="Proteomes" id="UP000278962">
    <property type="component" value="Unassembled WGS sequence"/>
</dbReference>
<dbReference type="PANTHER" id="PTHR12867:SF6">
    <property type="entry name" value="N-ACETYLGLUCOSAMINYLDIPHOSPHODOLICHOL N-ACETYLGLUCOSAMINYLTRANSFERASE"/>
    <property type="match status" value="1"/>
</dbReference>
<dbReference type="SUPFAM" id="SSF53756">
    <property type="entry name" value="UDP-Glycosyltransferase/glycogen phosphorylase"/>
    <property type="match status" value="1"/>
</dbReference>
<feature type="domain" description="Glycosyl transferase family 28 C-terminal" evidence="6">
    <location>
        <begin position="1"/>
        <end position="130"/>
    </location>
</feature>
<evidence type="ECO:0000313" key="7">
    <source>
        <dbReference type="EMBL" id="RKQ94089.1"/>
    </source>
</evidence>
<keyword evidence="8" id="KW-1185">Reference proteome</keyword>
<keyword evidence="5" id="KW-0256">Endoplasmic reticulum</keyword>
<accession>A0A660LH85</accession>
<dbReference type="InterPro" id="IPR007235">
    <property type="entry name" value="Glyco_trans_28_C"/>
</dbReference>
<dbReference type="EMBL" id="RBIL01000001">
    <property type="protein sequence ID" value="RKQ94089.1"/>
    <property type="molecule type" value="Genomic_DNA"/>
</dbReference>
<sequence>MIFVTVGTQLAFDRLIRAVDEWAARSGEVEVFAQIGPGAYRPRHLEYSDFIAPDECRERMAAADAIVAHAGMGTIIGALELGKPVLVMPRRADLGEHRNDHQLATADRFSTFGGVQVAADEHALQARLDAFGARADQAPIGPYASDRLLGALSAFING</sequence>
<evidence type="ECO:0000256" key="2">
    <source>
        <dbReference type="ARBA" id="ARBA00006962"/>
    </source>
</evidence>
<comment type="similarity">
    <text evidence="2">Belongs to the glycosyltransferase 28 family.</text>
</comment>
<comment type="caution">
    <text evidence="7">The sequence shown here is derived from an EMBL/GenBank/DDBJ whole genome shotgun (WGS) entry which is preliminary data.</text>
</comment>
<keyword evidence="4 7" id="KW-0808">Transferase</keyword>
<dbReference type="GO" id="GO:0016758">
    <property type="term" value="F:hexosyltransferase activity"/>
    <property type="evidence" value="ECO:0007669"/>
    <property type="project" value="InterPro"/>
</dbReference>
<evidence type="ECO:0000256" key="4">
    <source>
        <dbReference type="ARBA" id="ARBA00022679"/>
    </source>
</evidence>
<keyword evidence="3" id="KW-0328">Glycosyltransferase</keyword>
<name>A0A660LH85_9ACTN</name>
<protein>
    <submittedName>
        <fullName evidence="7">UDP-N-acetylglucosamine transferase subunit ALG13</fullName>
    </submittedName>
</protein>
<comment type="subcellular location">
    <subcellularLocation>
        <location evidence="1">Endoplasmic reticulum</location>
    </subcellularLocation>
</comment>
<dbReference type="GO" id="GO:0006488">
    <property type="term" value="P:dolichol-linked oligosaccharide biosynthetic process"/>
    <property type="evidence" value="ECO:0007669"/>
    <property type="project" value="InterPro"/>
</dbReference>
<dbReference type="InterPro" id="IPR039042">
    <property type="entry name" value="Alg13-like"/>
</dbReference>
<proteinExistence type="inferred from homology"/>
<gene>
    <name evidence="7" type="ORF">C8N24_3966</name>
</gene>
<evidence type="ECO:0000256" key="1">
    <source>
        <dbReference type="ARBA" id="ARBA00004240"/>
    </source>
</evidence>
<dbReference type="RefSeq" id="WP_170179219.1">
    <property type="nucleotide sequence ID" value="NZ_RBIL01000001.1"/>
</dbReference>
<dbReference type="AlphaFoldDB" id="A0A660LH85"/>
<dbReference type="Pfam" id="PF04101">
    <property type="entry name" value="Glyco_tran_28_C"/>
    <property type="match status" value="1"/>
</dbReference>